<proteinExistence type="predicted"/>
<dbReference type="Proteomes" id="UP000186141">
    <property type="component" value="Unassembled WGS sequence"/>
</dbReference>
<dbReference type="OrthoDB" id="7629357at2"/>
<dbReference type="EMBL" id="FTOT01000011">
    <property type="protein sequence ID" value="SIT22204.1"/>
    <property type="molecule type" value="Genomic_DNA"/>
</dbReference>
<organism evidence="1 2">
    <name type="scientific">Gemmobacter megaterium</name>
    <dbReference type="NCBI Taxonomy" id="1086013"/>
    <lineage>
        <taxon>Bacteria</taxon>
        <taxon>Pseudomonadati</taxon>
        <taxon>Pseudomonadota</taxon>
        <taxon>Alphaproteobacteria</taxon>
        <taxon>Rhodobacterales</taxon>
        <taxon>Paracoccaceae</taxon>
        <taxon>Gemmobacter</taxon>
    </lineage>
</organism>
<name>A0A1N7QHF0_9RHOB</name>
<dbReference type="Gene3D" id="3.40.50.300">
    <property type="entry name" value="P-loop containing nucleotide triphosphate hydrolases"/>
    <property type="match status" value="1"/>
</dbReference>
<dbReference type="SUPFAM" id="SSF52540">
    <property type="entry name" value="P-loop containing nucleoside triphosphate hydrolases"/>
    <property type="match status" value="1"/>
</dbReference>
<dbReference type="InterPro" id="IPR027417">
    <property type="entry name" value="P-loop_NTPase"/>
</dbReference>
<evidence type="ECO:0000313" key="1">
    <source>
        <dbReference type="EMBL" id="SIT22204.1"/>
    </source>
</evidence>
<keyword evidence="1" id="KW-0808">Transferase</keyword>
<keyword evidence="2" id="KW-1185">Reference proteome</keyword>
<reference evidence="1 2" key="1">
    <citation type="submission" date="2017-01" db="EMBL/GenBank/DDBJ databases">
        <authorList>
            <person name="Mah S.A."/>
            <person name="Swanson W.J."/>
            <person name="Moy G.W."/>
            <person name="Vacquier V.D."/>
        </authorList>
    </citation>
    <scope>NUCLEOTIDE SEQUENCE [LARGE SCALE GENOMIC DNA]</scope>
    <source>
        <strain evidence="1 2">DSM 26375</strain>
    </source>
</reference>
<protein>
    <submittedName>
        <fullName evidence="1">Sulfotransferase family protein</fullName>
    </submittedName>
</protein>
<accession>A0A1N7QHF0</accession>
<dbReference type="Pfam" id="PF13469">
    <property type="entry name" value="Sulfotransfer_3"/>
    <property type="match status" value="1"/>
</dbReference>
<dbReference type="GO" id="GO:0016740">
    <property type="term" value="F:transferase activity"/>
    <property type="evidence" value="ECO:0007669"/>
    <property type="project" value="UniProtKB-KW"/>
</dbReference>
<dbReference type="RefSeq" id="WP_076533940.1">
    <property type="nucleotide sequence ID" value="NZ_BMEH01000011.1"/>
</dbReference>
<sequence length="310" mass="34359">MQNRTGIGPLQSAIDEALDLLAGDPRPLPEAAVVEPLPSLLAQCQDLIAALPACPVIRTLHHFACTGGTLIAKCVAALPNTVLLSEIDPLSTLVIPQDRPVFAPTDVLLNMRQTTRPLPEEMLADVFVAAIGRLAARLADRGQHLVLRDHAHSHYCTHRDPSTRPSLRRILAPEFDIRAIVTVRDPVESYLSLRANGWHTHMAPQTPAEYARRYRLFLDDHRDLPVLKYEEFTQDPEPALRRIADALDLGWSDDALHLFPMMRLTGDSGRKGDSIAPRPRKPVAPALLDQLRDCPDFLSLRAGMGYEDTL</sequence>
<dbReference type="AlphaFoldDB" id="A0A1N7QHF0"/>
<evidence type="ECO:0000313" key="2">
    <source>
        <dbReference type="Proteomes" id="UP000186141"/>
    </source>
</evidence>
<dbReference type="STRING" id="1086013.SAMN05421774_11138"/>
<gene>
    <name evidence="1" type="ORF">SAMN05421774_11138</name>
</gene>